<dbReference type="RefSeq" id="WP_377469179.1">
    <property type="nucleotide sequence ID" value="NZ_JBHLWN010000026.1"/>
</dbReference>
<accession>A0ABV6DHH8</accession>
<gene>
    <name evidence="1" type="ORF">ACFFK0_06445</name>
</gene>
<proteinExistence type="predicted"/>
<name>A0ABV6DHH8_9BACL</name>
<dbReference type="Proteomes" id="UP001589776">
    <property type="component" value="Unassembled WGS sequence"/>
</dbReference>
<organism evidence="1 2">
    <name type="scientific">Paenibacillus chartarius</name>
    <dbReference type="NCBI Taxonomy" id="747481"/>
    <lineage>
        <taxon>Bacteria</taxon>
        <taxon>Bacillati</taxon>
        <taxon>Bacillota</taxon>
        <taxon>Bacilli</taxon>
        <taxon>Bacillales</taxon>
        <taxon>Paenibacillaceae</taxon>
        <taxon>Paenibacillus</taxon>
    </lineage>
</organism>
<evidence type="ECO:0008006" key="3">
    <source>
        <dbReference type="Google" id="ProtNLM"/>
    </source>
</evidence>
<comment type="caution">
    <text evidence="1">The sequence shown here is derived from an EMBL/GenBank/DDBJ whole genome shotgun (WGS) entry which is preliminary data.</text>
</comment>
<protein>
    <recommendedName>
        <fullName evidence="3">AbrB/MazE/SpoVT family DNA-binding domain-containing protein</fullName>
    </recommendedName>
</protein>
<evidence type="ECO:0000313" key="1">
    <source>
        <dbReference type="EMBL" id="MFC0212096.1"/>
    </source>
</evidence>
<sequence>MDQPQKIDHYHRFIPIVDNENECLLVVPMRVLRQANIEIGDDLLVMTTKHGLAIKKLKQNAKR</sequence>
<reference evidence="1 2" key="1">
    <citation type="submission" date="2024-09" db="EMBL/GenBank/DDBJ databases">
        <authorList>
            <person name="Sun Q."/>
            <person name="Mori K."/>
        </authorList>
    </citation>
    <scope>NUCLEOTIDE SEQUENCE [LARGE SCALE GENOMIC DNA]</scope>
    <source>
        <strain evidence="1 2">CCM 7759</strain>
    </source>
</reference>
<keyword evidence="2" id="KW-1185">Reference proteome</keyword>
<dbReference type="InterPro" id="IPR037914">
    <property type="entry name" value="SpoVT-AbrB_sf"/>
</dbReference>
<dbReference type="EMBL" id="JBHLWN010000026">
    <property type="protein sequence ID" value="MFC0212096.1"/>
    <property type="molecule type" value="Genomic_DNA"/>
</dbReference>
<evidence type="ECO:0000313" key="2">
    <source>
        <dbReference type="Proteomes" id="UP001589776"/>
    </source>
</evidence>
<dbReference type="SUPFAM" id="SSF89447">
    <property type="entry name" value="AbrB/MazE/MraZ-like"/>
    <property type="match status" value="1"/>
</dbReference>